<reference evidence="2" key="1">
    <citation type="submission" date="2022-06" db="EMBL/GenBank/DDBJ databases">
        <title>Dynamics of rice microbiomes reveals core vertical transmitted seed endophytes.</title>
        <authorList>
            <person name="Liao K."/>
            <person name="Zhang X."/>
        </authorList>
    </citation>
    <scope>NUCLEOTIDE SEQUENCE</scope>
    <source>
        <strain evidence="2">JR3-14</strain>
    </source>
</reference>
<accession>A0AA46SW25</accession>
<dbReference type="NCBIfam" id="TIGR03696">
    <property type="entry name" value="Rhs_assc_core"/>
    <property type="match status" value="1"/>
</dbReference>
<evidence type="ECO:0000313" key="2">
    <source>
        <dbReference type="EMBL" id="UYK89643.1"/>
    </source>
</evidence>
<dbReference type="EMBL" id="CP099534">
    <property type="protein sequence ID" value="UYK89643.1"/>
    <property type="molecule type" value="Genomic_DNA"/>
</dbReference>
<evidence type="ECO:0008006" key="4">
    <source>
        <dbReference type="Google" id="ProtNLM"/>
    </source>
</evidence>
<dbReference type="InterPro" id="IPR022385">
    <property type="entry name" value="Rhs_assc_core"/>
</dbReference>
<organism evidence="2 3">
    <name type="scientific">Xanthomonas sacchari</name>
    <dbReference type="NCBI Taxonomy" id="56458"/>
    <lineage>
        <taxon>Bacteria</taxon>
        <taxon>Pseudomonadati</taxon>
        <taxon>Pseudomonadota</taxon>
        <taxon>Gammaproteobacteria</taxon>
        <taxon>Lysobacterales</taxon>
        <taxon>Lysobacteraceae</taxon>
        <taxon>Xanthomonas</taxon>
    </lineage>
</organism>
<evidence type="ECO:0000256" key="1">
    <source>
        <dbReference type="SAM" id="SignalP"/>
    </source>
</evidence>
<dbReference type="RefSeq" id="WP_267093550.1">
    <property type="nucleotide sequence ID" value="NZ_CP099534.1"/>
</dbReference>
<dbReference type="AlphaFoldDB" id="A0AA46SW25"/>
<sequence length="195" mass="21054">MHKLKCAGSVLAILIAGFGGPVSARYVQSDPIGIAGGVNTYAYVQENPVSSIDPLGLRKVILFNPGDYPFYQGAMATPDIPGVTRVFGHMGPDRVLDQRHDGLAVKLDVEGVKYIIEGEGWTPGEPVEFMGCRSGQGENSIAEQFASKYSTATSGATQYMWYNNLGISGIYGKVPYFHWKNYANPGVMRSFPPGP</sequence>
<dbReference type="Gene3D" id="2.180.10.10">
    <property type="entry name" value="RHS repeat-associated core"/>
    <property type="match status" value="1"/>
</dbReference>
<protein>
    <recommendedName>
        <fullName evidence="4">RHS repeat-associated core domain-containing protein</fullName>
    </recommendedName>
</protein>
<evidence type="ECO:0000313" key="3">
    <source>
        <dbReference type="Proteomes" id="UP001164392"/>
    </source>
</evidence>
<proteinExistence type="predicted"/>
<dbReference type="Proteomes" id="UP001164392">
    <property type="component" value="Chromosome"/>
</dbReference>
<keyword evidence="1" id="KW-0732">Signal</keyword>
<feature type="signal peptide" evidence="1">
    <location>
        <begin position="1"/>
        <end position="24"/>
    </location>
</feature>
<name>A0AA46SW25_9XANT</name>
<gene>
    <name evidence="2" type="ORF">NG824_04160</name>
</gene>
<feature type="chain" id="PRO_5041400421" description="RHS repeat-associated core domain-containing protein" evidence="1">
    <location>
        <begin position="25"/>
        <end position="195"/>
    </location>
</feature>